<dbReference type="AlphaFoldDB" id="A0A0W0Y1P2"/>
<dbReference type="CDD" id="cd01991">
    <property type="entry name" value="Asn_synthase_B_C"/>
    <property type="match status" value="1"/>
</dbReference>
<evidence type="ECO:0000259" key="3">
    <source>
        <dbReference type="Pfam" id="PF00733"/>
    </source>
</evidence>
<gene>
    <name evidence="4" type="primary">carA_2</name>
    <name evidence="4" type="ORF">Lqui_1803</name>
</gene>
<name>A0A0W0Y1P2_9GAMM</name>
<proteinExistence type="predicted"/>
<dbReference type="STRING" id="45073.Lqui_1803"/>
<dbReference type="PANTHER" id="PTHR11772">
    <property type="entry name" value="ASPARAGINE SYNTHETASE"/>
    <property type="match status" value="1"/>
</dbReference>
<keyword evidence="2" id="KW-0067">ATP-binding</keyword>
<dbReference type="InterPro" id="IPR001962">
    <property type="entry name" value="Asn_synthase"/>
</dbReference>
<evidence type="ECO:0000313" key="5">
    <source>
        <dbReference type="Proteomes" id="UP000054618"/>
    </source>
</evidence>
<dbReference type="PANTHER" id="PTHR11772:SF2">
    <property type="entry name" value="ASPARAGINE SYNTHETASE [GLUTAMINE-HYDROLYZING]"/>
    <property type="match status" value="1"/>
</dbReference>
<dbReference type="GO" id="GO:0004066">
    <property type="term" value="F:asparagine synthase (glutamine-hydrolyzing) activity"/>
    <property type="evidence" value="ECO:0007669"/>
    <property type="project" value="InterPro"/>
</dbReference>
<keyword evidence="4" id="KW-0436">Ligase</keyword>
<evidence type="ECO:0000256" key="1">
    <source>
        <dbReference type="ARBA" id="ARBA00022741"/>
    </source>
</evidence>
<dbReference type="OrthoDB" id="9763290at2"/>
<dbReference type="InterPro" id="IPR050795">
    <property type="entry name" value="Asn_Synthetase"/>
</dbReference>
<dbReference type="Gene3D" id="3.40.50.620">
    <property type="entry name" value="HUPs"/>
    <property type="match status" value="1"/>
</dbReference>
<dbReference type="Pfam" id="PF00733">
    <property type="entry name" value="Asn_synthase"/>
    <property type="match status" value="2"/>
</dbReference>
<dbReference type="SUPFAM" id="SSF52402">
    <property type="entry name" value="Adenine nucleotide alpha hydrolases-like"/>
    <property type="match status" value="1"/>
</dbReference>
<protein>
    <submittedName>
        <fullName evidence="4">Carbapenam-3-carboxylate synthase</fullName>
        <ecNumber evidence="4">6.3.3.6</ecNumber>
    </submittedName>
</protein>
<dbReference type="GO" id="GO:0005829">
    <property type="term" value="C:cytosol"/>
    <property type="evidence" value="ECO:0007669"/>
    <property type="project" value="TreeGrafter"/>
</dbReference>
<evidence type="ECO:0000256" key="2">
    <source>
        <dbReference type="ARBA" id="ARBA00022840"/>
    </source>
</evidence>
<dbReference type="EC" id="6.3.3.6" evidence="4"/>
<comment type="caution">
    <text evidence="4">The sequence shown here is derived from an EMBL/GenBank/DDBJ whole genome shotgun (WGS) entry which is preliminary data.</text>
</comment>
<evidence type="ECO:0000313" key="4">
    <source>
        <dbReference type="EMBL" id="KTD50478.1"/>
    </source>
</evidence>
<dbReference type="PATRIC" id="fig|45073.5.peg.1903"/>
<accession>A0A0W0Y1P2</accession>
<organism evidence="4 5">
    <name type="scientific">Legionella quinlivanii</name>
    <dbReference type="NCBI Taxonomy" id="45073"/>
    <lineage>
        <taxon>Bacteria</taxon>
        <taxon>Pseudomonadati</taxon>
        <taxon>Pseudomonadota</taxon>
        <taxon>Gammaproteobacteria</taxon>
        <taxon>Legionellales</taxon>
        <taxon>Legionellaceae</taxon>
        <taxon>Legionella</taxon>
    </lineage>
</organism>
<dbReference type="GO" id="GO:0005524">
    <property type="term" value="F:ATP binding"/>
    <property type="evidence" value="ECO:0007669"/>
    <property type="project" value="UniProtKB-KW"/>
</dbReference>
<keyword evidence="5" id="KW-1185">Reference proteome</keyword>
<dbReference type="InterPro" id="IPR014729">
    <property type="entry name" value="Rossmann-like_a/b/a_fold"/>
</dbReference>
<dbReference type="Proteomes" id="UP000054618">
    <property type="component" value="Unassembled WGS sequence"/>
</dbReference>
<feature type="domain" description="Asparagine synthetase" evidence="3">
    <location>
        <begin position="6"/>
        <end position="109"/>
    </location>
</feature>
<dbReference type="GO" id="GO:0006529">
    <property type="term" value="P:asparagine biosynthetic process"/>
    <property type="evidence" value="ECO:0007669"/>
    <property type="project" value="InterPro"/>
</dbReference>
<feature type="domain" description="Asparagine synthetase" evidence="3">
    <location>
        <begin position="133"/>
        <end position="199"/>
    </location>
</feature>
<keyword evidence="1" id="KW-0547">Nucleotide-binding</keyword>
<reference evidence="4 5" key="1">
    <citation type="submission" date="2015-11" db="EMBL/GenBank/DDBJ databases">
        <title>Genomic analysis of 38 Legionella species identifies large and diverse effector repertoires.</title>
        <authorList>
            <person name="Burstein D."/>
            <person name="Amaro F."/>
            <person name="Zusman T."/>
            <person name="Lifshitz Z."/>
            <person name="Cohen O."/>
            <person name="Gilbert J.A."/>
            <person name="Pupko T."/>
            <person name="Shuman H.A."/>
            <person name="Segal G."/>
        </authorList>
    </citation>
    <scope>NUCLEOTIDE SEQUENCE [LARGE SCALE GENOMIC DNA]</scope>
    <source>
        <strain evidence="4 5">CDC#1442-AUS-E</strain>
    </source>
</reference>
<dbReference type="EMBL" id="LNYS01000008">
    <property type="protein sequence ID" value="KTD50478.1"/>
    <property type="molecule type" value="Genomic_DNA"/>
</dbReference>
<sequence>MAKKVEHFSTYSIGSEENNEFPFSKIVADHLNTRHQEFILSNNDIMRGIIEAIFYNEIFDGLSAEIQSGLFNLYRLDAGKSSAMVTGYGADLIFGGVLDHTCSAERVNQLLWEQIYRTRWTGEFSNFGALHYGIKIKHPFWNLKLISYCLNLDPSLKLARGEVKVFVRDHLHSQQLLPDAITWRKKIGIHEGSSKNKIFAQLIGVDTANYEAKSLFSYELYKRFLTGSPIPESLMTSDFRQLVA</sequence>